<dbReference type="InterPro" id="IPR027038">
    <property type="entry name" value="RanGap"/>
</dbReference>
<dbReference type="GO" id="GO:0005634">
    <property type="term" value="C:nucleus"/>
    <property type="evidence" value="ECO:0007669"/>
    <property type="project" value="TreeGrafter"/>
</dbReference>
<dbReference type="AlphaFoldDB" id="A0A7S0GUP7"/>
<protein>
    <submittedName>
        <fullName evidence="6">Uncharacterized protein</fullName>
    </submittedName>
</protein>
<dbReference type="Gene3D" id="3.80.10.10">
    <property type="entry name" value="Ribonuclease Inhibitor"/>
    <property type="match status" value="2"/>
</dbReference>
<organism evidence="6">
    <name type="scientific">Micromonas pusilla</name>
    <name type="common">Picoplanktonic green alga</name>
    <name type="synonym">Chromulina pusilla</name>
    <dbReference type="NCBI Taxonomy" id="38833"/>
    <lineage>
        <taxon>Eukaryota</taxon>
        <taxon>Viridiplantae</taxon>
        <taxon>Chlorophyta</taxon>
        <taxon>Mamiellophyceae</taxon>
        <taxon>Mamiellales</taxon>
        <taxon>Mamiellaceae</taxon>
        <taxon>Micromonas</taxon>
    </lineage>
</organism>
<dbReference type="GO" id="GO:0005829">
    <property type="term" value="C:cytosol"/>
    <property type="evidence" value="ECO:0007669"/>
    <property type="project" value="TreeGrafter"/>
</dbReference>
<dbReference type="GO" id="GO:0048471">
    <property type="term" value="C:perinuclear region of cytoplasm"/>
    <property type="evidence" value="ECO:0007669"/>
    <property type="project" value="TreeGrafter"/>
</dbReference>
<keyword evidence="3" id="KW-0433">Leucine-rich repeat</keyword>
<dbReference type="InterPro" id="IPR001611">
    <property type="entry name" value="Leu-rich_rpt"/>
</dbReference>
<dbReference type="EMBL" id="HBEN01006146">
    <property type="protein sequence ID" value="CAD8438031.1"/>
    <property type="molecule type" value="Transcribed_RNA"/>
</dbReference>
<dbReference type="SMART" id="SM00368">
    <property type="entry name" value="LRR_RI"/>
    <property type="match status" value="6"/>
</dbReference>
<dbReference type="SUPFAM" id="SSF52047">
    <property type="entry name" value="RNI-like"/>
    <property type="match status" value="1"/>
</dbReference>
<dbReference type="Pfam" id="PF13516">
    <property type="entry name" value="LRR_6"/>
    <property type="match status" value="3"/>
</dbReference>
<dbReference type="GO" id="GO:0006913">
    <property type="term" value="P:nucleocytoplasmic transport"/>
    <property type="evidence" value="ECO:0007669"/>
    <property type="project" value="TreeGrafter"/>
</dbReference>
<name>A0A7S0GUP7_MICPS</name>
<feature type="compositionally biased region" description="Low complexity" evidence="5">
    <location>
        <begin position="463"/>
        <end position="493"/>
    </location>
</feature>
<dbReference type="GO" id="GO:0005096">
    <property type="term" value="F:GTPase activator activity"/>
    <property type="evidence" value="ECO:0007669"/>
    <property type="project" value="UniProtKB-KW"/>
</dbReference>
<evidence type="ECO:0000256" key="4">
    <source>
        <dbReference type="ARBA" id="ARBA00022737"/>
    </source>
</evidence>
<accession>A0A7S0GUP7</accession>
<keyword evidence="2" id="KW-0343">GTPase activation</keyword>
<evidence type="ECO:0000256" key="3">
    <source>
        <dbReference type="ARBA" id="ARBA00022614"/>
    </source>
</evidence>
<gene>
    <name evidence="6" type="ORF">MSP1401_LOCUS5005</name>
</gene>
<dbReference type="PANTHER" id="PTHR24113:SF12">
    <property type="entry name" value="RAN GTPASE-ACTIVATING PROTEIN 1"/>
    <property type="match status" value="1"/>
</dbReference>
<keyword evidence="4" id="KW-0677">Repeat</keyword>
<proteinExistence type="predicted"/>
<feature type="region of interest" description="Disordered" evidence="5">
    <location>
        <begin position="174"/>
        <end position="203"/>
    </location>
</feature>
<evidence type="ECO:0000256" key="2">
    <source>
        <dbReference type="ARBA" id="ARBA00022468"/>
    </source>
</evidence>
<sequence>MVVATATAPGAATGTLASLSSGVAGLGVADPPATPPRPRGYDDEPGAVGNVLSTKVALALSPSEDPPPRSGFPYVIPLKELCLESVARAFASDQSCLREGVLPESLRARVVDLLDVRLDINLAGRWIADEAYWCRRARSRWPSLARPGFAPTARGRSWKQMYFEKHVEEAIVASANDEAGHGPGPGDEDDDRDDEKKRNEKENHLDATVRLAKKWTRVLSLRGLRAGGGSVRLGPTLFEPLAGCLTSLTLQYGAKGAGVRYEPSAFGMAEADCEALARCLPSAETLVRLSLPENGLDCRRARIIAAGLGDNVSVTVLDLRSNAIGCRGARAIAKLLDARSVLRELDLGDNDVGEEGARALARALRKNVSMRTLSLRLNAFVGDAGGEALCDAIRKASVAGTTRLESIDLGACGLGPRAARAAARMLRCENSVLVSASFAGNDDFGPEAGGAFRAAFRGQFAKADAGDGSDPSPADPDAFRSSSGSGAGPASPSYDRSVSKPFGTSAKVPAFPSVRSLEIRGCGFGEECEEALEAAVRANRARREASAVEFPDRVSGIVTNTTFFENLREESHE</sequence>
<feature type="region of interest" description="Disordered" evidence="5">
    <location>
        <begin position="463"/>
        <end position="498"/>
    </location>
</feature>
<evidence type="ECO:0000256" key="1">
    <source>
        <dbReference type="ARBA" id="ARBA00004430"/>
    </source>
</evidence>
<dbReference type="PANTHER" id="PTHR24113">
    <property type="entry name" value="RAN GTPASE-ACTIVATING PROTEIN 1"/>
    <property type="match status" value="1"/>
</dbReference>
<reference evidence="6" key="1">
    <citation type="submission" date="2021-01" db="EMBL/GenBank/DDBJ databases">
        <authorList>
            <person name="Corre E."/>
            <person name="Pelletier E."/>
            <person name="Niang G."/>
            <person name="Scheremetjew M."/>
            <person name="Finn R."/>
            <person name="Kale V."/>
            <person name="Holt S."/>
            <person name="Cochrane G."/>
            <person name="Meng A."/>
            <person name="Brown T."/>
            <person name="Cohen L."/>
        </authorList>
    </citation>
    <scope>NUCLEOTIDE SEQUENCE</scope>
    <source>
        <strain evidence="6">CCAC1681</strain>
    </source>
</reference>
<dbReference type="GO" id="GO:0005930">
    <property type="term" value="C:axoneme"/>
    <property type="evidence" value="ECO:0007669"/>
    <property type="project" value="UniProtKB-SubCell"/>
</dbReference>
<dbReference type="GO" id="GO:0031267">
    <property type="term" value="F:small GTPase binding"/>
    <property type="evidence" value="ECO:0007669"/>
    <property type="project" value="TreeGrafter"/>
</dbReference>
<evidence type="ECO:0000256" key="5">
    <source>
        <dbReference type="SAM" id="MobiDB-lite"/>
    </source>
</evidence>
<feature type="compositionally biased region" description="Basic and acidic residues" evidence="5">
    <location>
        <begin position="194"/>
        <end position="203"/>
    </location>
</feature>
<comment type="subcellular location">
    <subcellularLocation>
        <location evidence="1">Cytoplasm</location>
        <location evidence="1">Cytoskeleton</location>
        <location evidence="1">Cilium axoneme</location>
    </subcellularLocation>
</comment>
<evidence type="ECO:0000313" key="6">
    <source>
        <dbReference type="EMBL" id="CAD8438031.1"/>
    </source>
</evidence>
<dbReference type="InterPro" id="IPR032675">
    <property type="entry name" value="LRR_dom_sf"/>
</dbReference>